<reference evidence="2" key="1">
    <citation type="submission" date="2019-03" db="EMBL/GenBank/DDBJ databases">
        <title>Lake Tanganyika Metagenome-Assembled Genomes (MAGs).</title>
        <authorList>
            <person name="Tran P."/>
        </authorList>
    </citation>
    <scope>NUCLEOTIDE SEQUENCE</scope>
    <source>
        <strain evidence="2">K_DeepCast_150m_m2_040</strain>
    </source>
</reference>
<feature type="signal peptide" evidence="1">
    <location>
        <begin position="1"/>
        <end position="29"/>
    </location>
</feature>
<keyword evidence="1" id="KW-0732">Signal</keyword>
<proteinExistence type="predicted"/>
<protein>
    <recommendedName>
        <fullName evidence="4">FMN-binding protein</fullName>
    </recommendedName>
</protein>
<sequence>MRTTGSSSLSWSFAYSVIGLLLAASAASASLCVWRQPDADIAGIFGSGSYKTVFTDISDSLNLKIEKRLGFPLDPDETQFKYFPVFRGTKRIGTVMTHAGKGQFGAIEIVTAVVSGDSGPVIKEVRVQRDREKAKAALRSKEFLGQLKGMSVNDEFLISNDGSGLRTAAPGAEKASQAIATAARKLLIVYDELGRP</sequence>
<evidence type="ECO:0000256" key="1">
    <source>
        <dbReference type="SAM" id="SignalP"/>
    </source>
</evidence>
<gene>
    <name evidence="2" type="ORF">FJY68_11280</name>
</gene>
<evidence type="ECO:0000313" key="3">
    <source>
        <dbReference type="Proteomes" id="UP000779900"/>
    </source>
</evidence>
<organism evidence="2 3">
    <name type="scientific">candidate division WOR-3 bacterium</name>
    <dbReference type="NCBI Taxonomy" id="2052148"/>
    <lineage>
        <taxon>Bacteria</taxon>
        <taxon>Bacteria division WOR-3</taxon>
    </lineage>
</organism>
<feature type="chain" id="PRO_5037427600" description="FMN-binding protein" evidence="1">
    <location>
        <begin position="30"/>
        <end position="196"/>
    </location>
</feature>
<dbReference type="AlphaFoldDB" id="A0A937XJB8"/>
<dbReference type="EMBL" id="VGIR01000084">
    <property type="protein sequence ID" value="MBM3332409.1"/>
    <property type="molecule type" value="Genomic_DNA"/>
</dbReference>
<evidence type="ECO:0000313" key="2">
    <source>
        <dbReference type="EMBL" id="MBM3332409.1"/>
    </source>
</evidence>
<dbReference type="Proteomes" id="UP000779900">
    <property type="component" value="Unassembled WGS sequence"/>
</dbReference>
<name>A0A937XJB8_UNCW3</name>
<evidence type="ECO:0008006" key="4">
    <source>
        <dbReference type="Google" id="ProtNLM"/>
    </source>
</evidence>
<accession>A0A937XJB8</accession>
<comment type="caution">
    <text evidence="2">The sequence shown here is derived from an EMBL/GenBank/DDBJ whole genome shotgun (WGS) entry which is preliminary data.</text>
</comment>